<dbReference type="Pfam" id="PF13438">
    <property type="entry name" value="DUF4113"/>
    <property type="match status" value="1"/>
</dbReference>
<evidence type="ECO:0000313" key="8">
    <source>
        <dbReference type="Proteomes" id="UP000605253"/>
    </source>
</evidence>
<dbReference type="Pfam" id="PF11798">
    <property type="entry name" value="IMS_HHH"/>
    <property type="match status" value="1"/>
</dbReference>
<accession>A0A917FTV9</accession>
<dbReference type="AlphaFoldDB" id="A0A917FTV9"/>
<dbReference type="SUPFAM" id="SSF56672">
    <property type="entry name" value="DNA/RNA polymerases"/>
    <property type="match status" value="1"/>
</dbReference>
<evidence type="ECO:0000256" key="1">
    <source>
        <dbReference type="ARBA" id="ARBA00010945"/>
    </source>
</evidence>
<comment type="similarity">
    <text evidence="1">Belongs to the DNA polymerase type-Y family.</text>
</comment>
<dbReference type="CDD" id="cd01700">
    <property type="entry name" value="PolY_Pol_V_umuC"/>
    <property type="match status" value="1"/>
</dbReference>
<comment type="caution">
    <text evidence="7">The sequence shown here is derived from an EMBL/GenBank/DDBJ whole genome shotgun (WGS) entry which is preliminary data.</text>
</comment>
<evidence type="ECO:0000256" key="2">
    <source>
        <dbReference type="ARBA" id="ARBA00022763"/>
    </source>
</evidence>
<evidence type="ECO:0000256" key="3">
    <source>
        <dbReference type="ARBA" id="ARBA00023199"/>
    </source>
</evidence>
<dbReference type="PANTHER" id="PTHR11076">
    <property type="entry name" value="DNA REPAIR POLYMERASE UMUC / TRANSFERASE FAMILY MEMBER"/>
    <property type="match status" value="1"/>
</dbReference>
<dbReference type="GO" id="GO:0003887">
    <property type="term" value="F:DNA-directed DNA polymerase activity"/>
    <property type="evidence" value="ECO:0007669"/>
    <property type="project" value="TreeGrafter"/>
</dbReference>
<dbReference type="InterPro" id="IPR017961">
    <property type="entry name" value="DNA_pol_Y-fam_little_finger"/>
</dbReference>
<dbReference type="InterPro" id="IPR043128">
    <property type="entry name" value="Rev_trsase/Diguanyl_cyclase"/>
</dbReference>
<dbReference type="Gene3D" id="1.10.150.20">
    <property type="entry name" value="5' to 3' exonuclease, C-terminal subdomain"/>
    <property type="match status" value="1"/>
</dbReference>
<dbReference type="NCBIfam" id="NF002955">
    <property type="entry name" value="PRK03609.1"/>
    <property type="match status" value="1"/>
</dbReference>
<dbReference type="InterPro" id="IPR050116">
    <property type="entry name" value="DNA_polymerase-Y"/>
</dbReference>
<evidence type="ECO:0000256" key="5">
    <source>
        <dbReference type="ARBA" id="ARBA00023236"/>
    </source>
</evidence>
<keyword evidence="8" id="KW-1185">Reference proteome</keyword>
<keyword evidence="5" id="KW-0742">SOS response</keyword>
<evidence type="ECO:0000256" key="4">
    <source>
        <dbReference type="ARBA" id="ARBA00023204"/>
    </source>
</evidence>
<gene>
    <name evidence="7" type="ORF">GCM10011365_24640</name>
</gene>
<dbReference type="GO" id="GO:0005829">
    <property type="term" value="C:cytosol"/>
    <property type="evidence" value="ECO:0007669"/>
    <property type="project" value="TreeGrafter"/>
</dbReference>
<dbReference type="Proteomes" id="UP000605253">
    <property type="component" value="Unassembled WGS sequence"/>
</dbReference>
<keyword evidence="2" id="KW-0227">DNA damage</keyword>
<dbReference type="GO" id="GO:0006281">
    <property type="term" value="P:DNA repair"/>
    <property type="evidence" value="ECO:0007669"/>
    <property type="project" value="UniProtKB-KW"/>
</dbReference>
<dbReference type="SUPFAM" id="SSF100879">
    <property type="entry name" value="Lesion bypass DNA polymerase (Y-family), little finger domain"/>
    <property type="match status" value="1"/>
</dbReference>
<keyword evidence="3" id="KW-0741">SOS mutagenesis</keyword>
<dbReference type="InterPro" id="IPR043502">
    <property type="entry name" value="DNA/RNA_pol_sf"/>
</dbReference>
<reference evidence="7" key="2">
    <citation type="submission" date="2020-09" db="EMBL/GenBank/DDBJ databases">
        <authorList>
            <person name="Sun Q."/>
            <person name="Zhou Y."/>
        </authorList>
    </citation>
    <scope>NUCLEOTIDE SEQUENCE</scope>
    <source>
        <strain evidence="7">CGMCC 1.12181</strain>
    </source>
</reference>
<dbReference type="InterPro" id="IPR024728">
    <property type="entry name" value="PolY_HhH_motif"/>
</dbReference>
<dbReference type="PANTHER" id="PTHR11076:SF34">
    <property type="entry name" value="PROTEIN UMUC"/>
    <property type="match status" value="1"/>
</dbReference>
<protein>
    <submittedName>
        <fullName evidence="7">SOS mutagenesis and repair UmuC protein</fullName>
    </submittedName>
</protein>
<dbReference type="RefSeq" id="WP_188366065.1">
    <property type="nucleotide sequence ID" value="NZ_BAABJF010000021.1"/>
</dbReference>
<dbReference type="GO" id="GO:0003684">
    <property type="term" value="F:damaged DNA binding"/>
    <property type="evidence" value="ECO:0007669"/>
    <property type="project" value="InterPro"/>
</dbReference>
<dbReference type="InterPro" id="IPR025188">
    <property type="entry name" value="DUF4113"/>
</dbReference>
<reference evidence="7" key="1">
    <citation type="journal article" date="2014" name="Int. J. Syst. Evol. Microbiol.">
        <title>Complete genome sequence of Corynebacterium casei LMG S-19264T (=DSM 44701T), isolated from a smear-ripened cheese.</title>
        <authorList>
            <consortium name="US DOE Joint Genome Institute (JGI-PGF)"/>
            <person name="Walter F."/>
            <person name="Albersmeier A."/>
            <person name="Kalinowski J."/>
            <person name="Ruckert C."/>
        </authorList>
    </citation>
    <scope>NUCLEOTIDE SEQUENCE</scope>
    <source>
        <strain evidence="7">CGMCC 1.12181</strain>
    </source>
</reference>
<organism evidence="7 8">
    <name type="scientific">Marinicella pacifica</name>
    <dbReference type="NCBI Taxonomy" id="1171543"/>
    <lineage>
        <taxon>Bacteria</taxon>
        <taxon>Pseudomonadati</taxon>
        <taxon>Pseudomonadota</taxon>
        <taxon>Gammaproteobacteria</taxon>
        <taxon>Lysobacterales</taxon>
        <taxon>Marinicellaceae</taxon>
        <taxon>Marinicella</taxon>
    </lineage>
</organism>
<dbReference type="GO" id="GO:0042276">
    <property type="term" value="P:error-prone translesion synthesis"/>
    <property type="evidence" value="ECO:0007669"/>
    <property type="project" value="TreeGrafter"/>
</dbReference>
<dbReference type="GO" id="GO:0009432">
    <property type="term" value="P:SOS response"/>
    <property type="evidence" value="ECO:0007669"/>
    <property type="project" value="UniProtKB-KW"/>
</dbReference>
<feature type="domain" description="UmuC" evidence="6">
    <location>
        <begin position="2"/>
        <end position="186"/>
    </location>
</feature>
<dbReference type="EMBL" id="BMEO01000017">
    <property type="protein sequence ID" value="GGG02516.1"/>
    <property type="molecule type" value="Genomic_DNA"/>
</dbReference>
<dbReference type="InterPro" id="IPR001126">
    <property type="entry name" value="UmuC"/>
</dbReference>
<keyword evidence="4" id="KW-0234">DNA repair</keyword>
<evidence type="ECO:0000259" key="6">
    <source>
        <dbReference type="PROSITE" id="PS50173"/>
    </source>
</evidence>
<evidence type="ECO:0000313" key="7">
    <source>
        <dbReference type="EMBL" id="GGG02516.1"/>
    </source>
</evidence>
<dbReference type="Pfam" id="PF11799">
    <property type="entry name" value="IMS_C"/>
    <property type="match status" value="1"/>
</dbReference>
<proteinExistence type="inferred from homology"/>
<dbReference type="Gene3D" id="3.40.1170.60">
    <property type="match status" value="1"/>
</dbReference>
<name>A0A917FTV9_9GAMM</name>
<sequence>MIALCDVNNFYVSCERVFNPALENRPVIVLSNNDGCAVARSNEVKNLGIKMGAPLHQIQDLVKQHNIAVFSSNYVLYGDMSQRVADIVEQYSDQTEIYSIDELFIKFQGFEHLNLTRHCQKMVKQIHQWLGLPVCVGLAPSKTLAKVANHYAKKLNIDGRVLNLSHEYYIKQALEHLPVNEIWGIGRRLSEQLRQMGIHTALELRNADIKTMRKRFSVVMERTILELRGVSCIDFDADPEKKKQLICTRSFGQKSSDFDLIKQAVAYHVTRACVSLRQQESLAQCLTVFIKTNPFCQNDRQYSKSITIQLPQASDFTGHFLAAATHALKKIYKPGYLYKKAGIMLTNLSDKGAVQTSLFCPDISSPKNSQLMAALDDINERFGKGTLRSGREGFGQQWAMKSERKSRAFTTRWDNLLNIR</sequence>
<dbReference type="Gene3D" id="3.30.70.270">
    <property type="match status" value="1"/>
</dbReference>
<dbReference type="PROSITE" id="PS50173">
    <property type="entry name" value="UMUC"/>
    <property type="match status" value="1"/>
</dbReference>
<dbReference type="Pfam" id="PF00817">
    <property type="entry name" value="IMS"/>
    <property type="match status" value="1"/>
</dbReference>
<dbReference type="InterPro" id="IPR036775">
    <property type="entry name" value="DNA_pol_Y-fam_lit_finger_sf"/>
</dbReference>